<dbReference type="PANTHER" id="PTHR43818:SF11">
    <property type="entry name" value="BCDNA.GH03377"/>
    <property type="match status" value="1"/>
</dbReference>
<dbReference type="Pfam" id="PF22725">
    <property type="entry name" value="GFO_IDH_MocA_C3"/>
    <property type="match status" value="1"/>
</dbReference>
<dbReference type="Gene3D" id="3.30.360.10">
    <property type="entry name" value="Dihydrodipicolinate Reductase, domain 2"/>
    <property type="match status" value="1"/>
</dbReference>
<keyword evidence="1" id="KW-0560">Oxidoreductase</keyword>
<dbReference type="InterPro" id="IPR036291">
    <property type="entry name" value="NAD(P)-bd_dom_sf"/>
</dbReference>
<dbReference type="EMBL" id="UINC01076491">
    <property type="protein sequence ID" value="SVC15718.1"/>
    <property type="molecule type" value="Genomic_DNA"/>
</dbReference>
<feature type="domain" description="GFO/IDH/MocA-like oxidoreductase" evidence="3">
    <location>
        <begin position="160"/>
        <end position="293"/>
    </location>
</feature>
<reference evidence="4" key="1">
    <citation type="submission" date="2018-05" db="EMBL/GenBank/DDBJ databases">
        <authorList>
            <person name="Lanie J.A."/>
            <person name="Ng W.-L."/>
            <person name="Kazmierczak K.M."/>
            <person name="Andrzejewski T.M."/>
            <person name="Davidsen T.M."/>
            <person name="Wayne K.J."/>
            <person name="Tettelin H."/>
            <person name="Glass J.I."/>
            <person name="Rusch D."/>
            <person name="Podicherti R."/>
            <person name="Tsui H.-C.T."/>
            <person name="Winkler M.E."/>
        </authorList>
    </citation>
    <scope>NUCLEOTIDE SEQUENCE</scope>
</reference>
<organism evidence="4">
    <name type="scientific">marine metagenome</name>
    <dbReference type="NCBI Taxonomy" id="408172"/>
    <lineage>
        <taxon>unclassified sequences</taxon>
        <taxon>metagenomes</taxon>
        <taxon>ecological metagenomes</taxon>
    </lineage>
</organism>
<feature type="non-terminal residue" evidence="4">
    <location>
        <position position="402"/>
    </location>
</feature>
<dbReference type="InterPro" id="IPR050463">
    <property type="entry name" value="Gfo/Idh/MocA_oxidrdct_glycsds"/>
</dbReference>
<dbReference type="Pfam" id="PF01408">
    <property type="entry name" value="GFO_IDH_MocA"/>
    <property type="match status" value="1"/>
</dbReference>
<protein>
    <submittedName>
        <fullName evidence="4">Uncharacterized protein</fullName>
    </submittedName>
</protein>
<dbReference type="InterPro" id="IPR000683">
    <property type="entry name" value="Gfo/Idh/MocA-like_OxRdtase_N"/>
</dbReference>
<dbReference type="Gene3D" id="3.40.50.720">
    <property type="entry name" value="NAD(P)-binding Rossmann-like Domain"/>
    <property type="match status" value="1"/>
</dbReference>
<name>A0A382JV21_9ZZZZ</name>
<dbReference type="InterPro" id="IPR055170">
    <property type="entry name" value="GFO_IDH_MocA-like_dom"/>
</dbReference>
<dbReference type="GO" id="GO:0016491">
    <property type="term" value="F:oxidoreductase activity"/>
    <property type="evidence" value="ECO:0007669"/>
    <property type="project" value="UniProtKB-KW"/>
</dbReference>
<gene>
    <name evidence="4" type="ORF">METZ01_LOCUS268572</name>
</gene>
<dbReference type="PANTHER" id="PTHR43818">
    <property type="entry name" value="BCDNA.GH03377"/>
    <property type="match status" value="1"/>
</dbReference>
<dbReference type="GO" id="GO:0000166">
    <property type="term" value="F:nucleotide binding"/>
    <property type="evidence" value="ECO:0007669"/>
    <property type="project" value="InterPro"/>
</dbReference>
<feature type="domain" description="Gfo/Idh/MocA-like oxidoreductase N-terminal" evidence="2">
    <location>
        <begin position="7"/>
        <end position="130"/>
    </location>
</feature>
<dbReference type="SUPFAM" id="SSF55347">
    <property type="entry name" value="Glyceraldehyde-3-phosphate dehydrogenase-like, C-terminal domain"/>
    <property type="match status" value="1"/>
</dbReference>
<evidence type="ECO:0000259" key="3">
    <source>
        <dbReference type="Pfam" id="PF22725"/>
    </source>
</evidence>
<evidence type="ECO:0000313" key="4">
    <source>
        <dbReference type="EMBL" id="SVC15718.1"/>
    </source>
</evidence>
<evidence type="ECO:0000259" key="2">
    <source>
        <dbReference type="Pfam" id="PF01408"/>
    </source>
</evidence>
<dbReference type="AlphaFoldDB" id="A0A382JV21"/>
<evidence type="ECO:0000256" key="1">
    <source>
        <dbReference type="ARBA" id="ARBA00023002"/>
    </source>
</evidence>
<sequence>MSKKRLGIGFIGGGFITRFHIQSLIGVRDCDVVGVMSRTRESAEESAKLARTTGVGDATAYDTISDMVADPKIDALWICSPNFARIETFEEIAEAVISGKGKLVGVTCEKPLGRNVAEAKIVLELTQRAGLLDGYLENQVFAPSVTRGKEIIWARGAATTGRPYLARAAEEHSGPHMPWFWEGELQGGGVLNDMMCHSVEEARFMLTEPGKHRESLTPLSVNAYTACLKWQQPKYANILSENSGGKTDYLKKPSEDFARSLVEYADEDGNRLVVETTTSWCFVGAGLRLSMELFGPEYSMFINTLDSDLKVFFSRNVSGSSGEDLVEKQNSESGVMPVVSSETDVYGYTAENRHMVESFLAGKRPQENFDDGLDVTRLLMAAYMSAEKNKTIQLPNRDIESF</sequence>
<accession>A0A382JV21</accession>
<proteinExistence type="predicted"/>
<dbReference type="SUPFAM" id="SSF51735">
    <property type="entry name" value="NAD(P)-binding Rossmann-fold domains"/>
    <property type="match status" value="1"/>
</dbReference>